<dbReference type="SUPFAM" id="SSF55724">
    <property type="entry name" value="Mog1p/PsbP-like"/>
    <property type="match status" value="1"/>
</dbReference>
<dbReference type="EMBL" id="CP001287">
    <property type="protein sequence ID" value="ACK66539.1"/>
    <property type="molecule type" value="Genomic_DNA"/>
</dbReference>
<dbReference type="GO" id="GO:0005509">
    <property type="term" value="F:calcium ion binding"/>
    <property type="evidence" value="ECO:0007669"/>
    <property type="project" value="InterPro"/>
</dbReference>
<accession>B7K3Z9</accession>
<dbReference type="Proteomes" id="UP000008204">
    <property type="component" value="Chromosome"/>
</dbReference>
<dbReference type="GO" id="GO:0009654">
    <property type="term" value="C:photosystem II oxygen evolving complex"/>
    <property type="evidence" value="ECO:0007669"/>
    <property type="project" value="InterPro"/>
</dbReference>
<evidence type="ECO:0000313" key="2">
    <source>
        <dbReference type="EMBL" id="ACK66539.1"/>
    </source>
</evidence>
<name>B7K3Z9_RIPO1</name>
<dbReference type="Pfam" id="PF01789">
    <property type="entry name" value="PsbP"/>
    <property type="match status" value="1"/>
</dbReference>
<dbReference type="GO" id="GO:0015979">
    <property type="term" value="P:photosynthesis"/>
    <property type="evidence" value="ECO:0007669"/>
    <property type="project" value="InterPro"/>
</dbReference>
<dbReference type="KEGG" id="cyp:PCC8801_2531"/>
<feature type="domain" description="PsbP C-terminal" evidence="1">
    <location>
        <begin position="26"/>
        <end position="182"/>
    </location>
</feature>
<protein>
    <submittedName>
        <fullName evidence="2">Photosystem II oxygen evolving complex protein PsbP</fullName>
    </submittedName>
</protein>
<dbReference type="HOGENOM" id="CLU_039569_2_0_3"/>
<sequence>MLKSIKIIIIALVSITLISCSTGISALQSYIDSRDGYQFLYPKGWIEVTVKNASEGVDVVFRDLIEQTENLSVIISQVPDNKTLADLGTPTEVGYRLLQEMNQNPDSNRKADLINAEVSEIADKTYYILEYQVQLPNNQQRHNIASVSVSRNKLFTFNLSTIESRWNKLKTLFKTVVHSFSVY</sequence>
<dbReference type="PROSITE" id="PS51257">
    <property type="entry name" value="PROKAR_LIPOPROTEIN"/>
    <property type="match status" value="1"/>
</dbReference>
<gene>
    <name evidence="2" type="ordered locus">PCC8801_2531</name>
</gene>
<evidence type="ECO:0000259" key="1">
    <source>
        <dbReference type="Pfam" id="PF01789"/>
    </source>
</evidence>
<dbReference type="AlphaFoldDB" id="B7K3Z9"/>
<dbReference type="OrthoDB" id="540197at2"/>
<organism evidence="2 3">
    <name type="scientific">Rippkaea orientalis (strain PCC 8801 / RF-1)</name>
    <name type="common">Cyanothece sp. (strain PCC 8801)</name>
    <dbReference type="NCBI Taxonomy" id="41431"/>
    <lineage>
        <taxon>Bacteria</taxon>
        <taxon>Bacillati</taxon>
        <taxon>Cyanobacteriota</taxon>
        <taxon>Cyanophyceae</taxon>
        <taxon>Oscillatoriophycideae</taxon>
        <taxon>Chroococcales</taxon>
        <taxon>Aphanothecaceae</taxon>
        <taxon>Rippkaea</taxon>
        <taxon>Rippkaea orientalis</taxon>
    </lineage>
</organism>
<proteinExistence type="predicted"/>
<dbReference type="RefSeq" id="WP_012595806.1">
    <property type="nucleotide sequence ID" value="NC_011726.1"/>
</dbReference>
<dbReference type="InterPro" id="IPR016123">
    <property type="entry name" value="Mog1/PsbP_a/b/a-sand"/>
</dbReference>
<dbReference type="InterPro" id="IPR002683">
    <property type="entry name" value="PsbP_C"/>
</dbReference>
<dbReference type="GO" id="GO:0019898">
    <property type="term" value="C:extrinsic component of membrane"/>
    <property type="evidence" value="ECO:0007669"/>
    <property type="project" value="InterPro"/>
</dbReference>
<dbReference type="NCBIfam" id="NF040946">
    <property type="entry name" value="PSII_PsbP"/>
    <property type="match status" value="1"/>
</dbReference>
<dbReference type="PANTHER" id="PTHR31407">
    <property type="match status" value="1"/>
</dbReference>
<reference evidence="3" key="1">
    <citation type="journal article" date="2011" name="MBio">
        <title>Novel metabolic attributes of the genus Cyanothece, comprising a group of unicellular nitrogen-fixing Cyanobacteria.</title>
        <authorList>
            <person name="Bandyopadhyay A."/>
            <person name="Elvitigala T."/>
            <person name="Welsh E."/>
            <person name="Stockel J."/>
            <person name="Liberton M."/>
            <person name="Min H."/>
            <person name="Sherman L.A."/>
            <person name="Pakrasi H.B."/>
        </authorList>
    </citation>
    <scope>NUCLEOTIDE SEQUENCE [LARGE SCALE GENOMIC DNA]</scope>
    <source>
        <strain evidence="3">PCC 8801</strain>
    </source>
</reference>
<dbReference type="PANTHER" id="PTHR31407:SF16">
    <property type="entry name" value="PSBP DOMAIN-CONTAINING PROTEIN 7, CHLOROPLASTIC"/>
    <property type="match status" value="1"/>
</dbReference>
<dbReference type="eggNOG" id="ENOG502ZCA9">
    <property type="taxonomic scope" value="Bacteria"/>
</dbReference>
<evidence type="ECO:0000313" key="3">
    <source>
        <dbReference type="Proteomes" id="UP000008204"/>
    </source>
</evidence>
<dbReference type="STRING" id="41431.PCC8801_2531"/>
<keyword evidence="3" id="KW-1185">Reference proteome</keyword>
<dbReference type="Gene3D" id="3.40.1000.10">
    <property type="entry name" value="Mog1/PsbP, alpha/beta/alpha sandwich"/>
    <property type="match status" value="1"/>
</dbReference>